<dbReference type="InterPro" id="IPR036804">
    <property type="entry name" value="CheR_N_sf"/>
</dbReference>
<dbReference type="Pfam" id="PF03705">
    <property type="entry name" value="CheR_N"/>
    <property type="match status" value="1"/>
</dbReference>
<evidence type="ECO:0000313" key="8">
    <source>
        <dbReference type="Proteomes" id="UP001168613"/>
    </source>
</evidence>
<evidence type="ECO:0000256" key="1">
    <source>
        <dbReference type="ARBA" id="ARBA00001541"/>
    </source>
</evidence>
<dbReference type="InterPro" id="IPR026024">
    <property type="entry name" value="Chemotaxis_MeTrfase_CheR"/>
</dbReference>
<dbReference type="RefSeq" id="WP_266122899.1">
    <property type="nucleotide sequence ID" value="NZ_JAJHNU010000003.1"/>
</dbReference>
<keyword evidence="8" id="KW-1185">Reference proteome</keyword>
<dbReference type="EMBL" id="JAJHNU010000003">
    <property type="protein sequence ID" value="MDN4122098.1"/>
    <property type="molecule type" value="Genomic_DNA"/>
</dbReference>
<comment type="catalytic activity">
    <reaction evidence="1 5">
        <text>L-glutamyl-[protein] + S-adenosyl-L-methionine = [protein]-L-glutamate 5-O-methyl ester + S-adenosyl-L-homocysteine</text>
        <dbReference type="Rhea" id="RHEA:24452"/>
        <dbReference type="Rhea" id="RHEA-COMP:10208"/>
        <dbReference type="Rhea" id="RHEA-COMP:10311"/>
        <dbReference type="ChEBI" id="CHEBI:29973"/>
        <dbReference type="ChEBI" id="CHEBI:57856"/>
        <dbReference type="ChEBI" id="CHEBI:59789"/>
        <dbReference type="ChEBI" id="CHEBI:82795"/>
        <dbReference type="EC" id="2.1.1.80"/>
    </reaction>
</comment>
<name>A0ABT8ELD8_9BURK</name>
<dbReference type="Gene3D" id="1.10.155.10">
    <property type="entry name" value="Chemotaxis receptor methyltransferase CheR, N-terminal domain"/>
    <property type="match status" value="1"/>
</dbReference>
<dbReference type="PROSITE" id="PS50123">
    <property type="entry name" value="CHER"/>
    <property type="match status" value="1"/>
</dbReference>
<organism evidence="7 8">
    <name type="scientific">Alcaligenes endophyticus</name>
    <dbReference type="NCBI Taxonomy" id="1929088"/>
    <lineage>
        <taxon>Bacteria</taxon>
        <taxon>Pseudomonadati</taxon>
        <taxon>Pseudomonadota</taxon>
        <taxon>Betaproteobacteria</taxon>
        <taxon>Burkholderiales</taxon>
        <taxon>Alcaligenaceae</taxon>
        <taxon>Alcaligenes</taxon>
    </lineage>
</organism>
<dbReference type="PANTHER" id="PTHR24422">
    <property type="entry name" value="CHEMOTAXIS PROTEIN METHYLTRANSFERASE"/>
    <property type="match status" value="1"/>
</dbReference>
<evidence type="ECO:0000256" key="5">
    <source>
        <dbReference type="PIRNR" id="PIRNR000410"/>
    </source>
</evidence>
<dbReference type="Pfam" id="PF01739">
    <property type="entry name" value="CheR"/>
    <property type="match status" value="1"/>
</dbReference>
<dbReference type="PRINTS" id="PR00996">
    <property type="entry name" value="CHERMTFRASE"/>
</dbReference>
<evidence type="ECO:0000256" key="2">
    <source>
        <dbReference type="ARBA" id="ARBA00022603"/>
    </source>
</evidence>
<comment type="caution">
    <text evidence="7">The sequence shown here is derived from an EMBL/GenBank/DDBJ whole genome shotgun (WGS) entry which is preliminary data.</text>
</comment>
<dbReference type="PANTHER" id="PTHR24422:SF19">
    <property type="entry name" value="CHEMOTAXIS PROTEIN METHYLTRANSFERASE"/>
    <property type="match status" value="1"/>
</dbReference>
<keyword evidence="4 5" id="KW-0949">S-adenosyl-L-methionine</keyword>
<evidence type="ECO:0000256" key="4">
    <source>
        <dbReference type="ARBA" id="ARBA00022691"/>
    </source>
</evidence>
<dbReference type="EC" id="2.1.1.80" evidence="5"/>
<dbReference type="SUPFAM" id="SSF53335">
    <property type="entry name" value="S-adenosyl-L-methionine-dependent methyltransferases"/>
    <property type="match status" value="1"/>
</dbReference>
<evidence type="ECO:0000259" key="6">
    <source>
        <dbReference type="PROSITE" id="PS50123"/>
    </source>
</evidence>
<gene>
    <name evidence="7" type="ORF">LMS43_12440</name>
</gene>
<sequence length="280" mass="31536">MNNSVSSYAYALPVLPLASKADSDRAARLLKQNTGIVLGAHKEDMMARTLGTRTLACGLDRVDHYLDYLENSGEEPEWTNFVNAFTINHTAFFREQHHFDILADFISARPKPIDIWCSAASTGEEAYSIAMTVRESCVAPDSNVSILATDIDTEAIQKAKLGIYTHERIEPVEQAFKQKYFLRGKGKQEGFVRVKPVLRNMLQFGVVNLNGSNWPSNNSFDVIFCRNTMIYFDKNAQVRLLERFAAAMKPGGLLFVGHSENFSHLTKAFRLRGQTVYVRN</sequence>
<dbReference type="InterPro" id="IPR029063">
    <property type="entry name" value="SAM-dependent_MTases_sf"/>
</dbReference>
<proteinExistence type="predicted"/>
<dbReference type="InterPro" id="IPR050903">
    <property type="entry name" value="Bact_Chemotaxis_MeTrfase"/>
</dbReference>
<keyword evidence="3 5" id="KW-0808">Transferase</keyword>
<accession>A0ABT8ELD8</accession>
<dbReference type="SMART" id="SM00138">
    <property type="entry name" value="MeTrc"/>
    <property type="match status" value="1"/>
</dbReference>
<comment type="function">
    <text evidence="5">Methylation of the membrane-bound methyl-accepting chemotaxis proteins (MCP) to form gamma-glutamyl methyl ester residues in MCP.</text>
</comment>
<dbReference type="InterPro" id="IPR022642">
    <property type="entry name" value="CheR_C"/>
</dbReference>
<dbReference type="CDD" id="cd02440">
    <property type="entry name" value="AdoMet_MTases"/>
    <property type="match status" value="1"/>
</dbReference>
<dbReference type="PIRSF" id="PIRSF000410">
    <property type="entry name" value="CheR"/>
    <property type="match status" value="1"/>
</dbReference>
<protein>
    <recommendedName>
        <fullName evidence="5">Chemotaxis protein methyltransferase</fullName>
        <ecNumber evidence="5">2.1.1.80</ecNumber>
    </recommendedName>
</protein>
<feature type="domain" description="CheR-type methyltransferase" evidence="6">
    <location>
        <begin position="19"/>
        <end position="280"/>
    </location>
</feature>
<dbReference type="InterPro" id="IPR000780">
    <property type="entry name" value="CheR_MeTrfase"/>
</dbReference>
<reference evidence="7" key="1">
    <citation type="submission" date="2021-11" db="EMBL/GenBank/DDBJ databases">
        <title>Draft genome sequence of Alcaligenes endophyticus type strain CCUG 75668T.</title>
        <authorList>
            <person name="Salva-Serra F."/>
            <person name="Duran R.E."/>
            <person name="Seeger M."/>
            <person name="Moore E.R.B."/>
            <person name="Jaen-Luchoro D."/>
        </authorList>
    </citation>
    <scope>NUCLEOTIDE SEQUENCE</scope>
    <source>
        <strain evidence="7">CCUG 75668</strain>
    </source>
</reference>
<dbReference type="SUPFAM" id="SSF47757">
    <property type="entry name" value="Chemotaxis receptor methyltransferase CheR, N-terminal domain"/>
    <property type="match status" value="1"/>
</dbReference>
<keyword evidence="2 5" id="KW-0489">Methyltransferase</keyword>
<evidence type="ECO:0000256" key="3">
    <source>
        <dbReference type="ARBA" id="ARBA00022679"/>
    </source>
</evidence>
<dbReference type="Gene3D" id="3.40.50.150">
    <property type="entry name" value="Vaccinia Virus protein VP39"/>
    <property type="match status" value="1"/>
</dbReference>
<dbReference type="InterPro" id="IPR022641">
    <property type="entry name" value="CheR_N"/>
</dbReference>
<dbReference type="Proteomes" id="UP001168613">
    <property type="component" value="Unassembled WGS sequence"/>
</dbReference>
<evidence type="ECO:0000313" key="7">
    <source>
        <dbReference type="EMBL" id="MDN4122098.1"/>
    </source>
</evidence>